<dbReference type="Gene3D" id="1.10.600.10">
    <property type="entry name" value="Farnesyl Diphosphate Synthase"/>
    <property type="match status" value="1"/>
</dbReference>
<keyword evidence="2" id="KW-0808">Transferase</keyword>
<dbReference type="EMBL" id="CP071868">
    <property type="protein sequence ID" value="QTE29681.1"/>
    <property type="molecule type" value="Genomic_DNA"/>
</dbReference>
<evidence type="ECO:0000313" key="4">
    <source>
        <dbReference type="Proteomes" id="UP000663937"/>
    </source>
</evidence>
<dbReference type="SFLD" id="SFLDS00005">
    <property type="entry name" value="Isoprenoid_Synthase_Type_I"/>
    <property type="match status" value="1"/>
</dbReference>
<dbReference type="SFLD" id="SFLDG01212">
    <property type="entry name" value="Phytoene_synthase_like"/>
    <property type="match status" value="1"/>
</dbReference>
<dbReference type="Proteomes" id="UP000663937">
    <property type="component" value="Chromosome"/>
</dbReference>
<dbReference type="GO" id="GO:0004311">
    <property type="term" value="F:geranylgeranyl diphosphate synthase activity"/>
    <property type="evidence" value="ECO:0007669"/>
    <property type="project" value="InterPro"/>
</dbReference>
<keyword evidence="4" id="KW-1185">Reference proteome</keyword>
<name>A0A8A4ZE49_9MICO</name>
<dbReference type="PROSITE" id="PS01045">
    <property type="entry name" value="SQUALEN_PHYTOEN_SYN_2"/>
    <property type="match status" value="1"/>
</dbReference>
<dbReference type="InterPro" id="IPR008949">
    <property type="entry name" value="Isoprenoid_synthase_dom_sf"/>
</dbReference>
<evidence type="ECO:0000313" key="3">
    <source>
        <dbReference type="EMBL" id="QTE29681.1"/>
    </source>
</evidence>
<dbReference type="InterPro" id="IPR019845">
    <property type="entry name" value="Squalene/phytoene_synthase_CS"/>
</dbReference>
<dbReference type="GO" id="GO:0008299">
    <property type="term" value="P:isoprenoid biosynthetic process"/>
    <property type="evidence" value="ECO:0007669"/>
    <property type="project" value="UniProtKB-ARBA"/>
</dbReference>
<dbReference type="Pfam" id="PF00494">
    <property type="entry name" value="SQS_PSY"/>
    <property type="match status" value="1"/>
</dbReference>
<evidence type="ECO:0000256" key="1">
    <source>
        <dbReference type="ARBA" id="ARBA00004684"/>
    </source>
</evidence>
<proteinExistence type="predicted"/>
<dbReference type="KEGG" id="psic:J4E96_01070"/>
<gene>
    <name evidence="3" type="ORF">J4E96_01070</name>
</gene>
<protein>
    <submittedName>
        <fullName evidence="3">Squalene/phytoene synthase family protein</fullName>
    </submittedName>
</protein>
<evidence type="ECO:0000256" key="2">
    <source>
        <dbReference type="ARBA" id="ARBA00022679"/>
    </source>
</evidence>
<accession>A0A8A4ZE49</accession>
<dbReference type="InterPro" id="IPR044843">
    <property type="entry name" value="Trans_IPPS_bact-type"/>
</dbReference>
<comment type="pathway">
    <text evidence="1">Carotenoid biosynthesis; phytoene biosynthesis.</text>
</comment>
<organism evidence="3 4">
    <name type="scientific">Pengzhenrongella sicca</name>
    <dbReference type="NCBI Taxonomy" id="2819238"/>
    <lineage>
        <taxon>Bacteria</taxon>
        <taxon>Bacillati</taxon>
        <taxon>Actinomycetota</taxon>
        <taxon>Actinomycetes</taxon>
        <taxon>Micrococcales</taxon>
        <taxon>Pengzhenrongella</taxon>
    </lineage>
</organism>
<dbReference type="AlphaFoldDB" id="A0A8A4ZE49"/>
<dbReference type="SUPFAM" id="SSF48576">
    <property type="entry name" value="Terpenoid synthases"/>
    <property type="match status" value="1"/>
</dbReference>
<dbReference type="RefSeq" id="WP_227423974.1">
    <property type="nucleotide sequence ID" value="NZ_CP071868.1"/>
</dbReference>
<sequence length="285" mass="30319">MAGLTGLALYDETAARVSRAVLAEYSTSFGLGTRLLGARGRRGIEAVYALVRIADEIVDTRGGADAGALLDELEEQTARALESGYSTNLVVHSFARTARRTGIGAAELDPFFASMRTDLTVRVHDQASYERYVYGSAEVIGLMCLAVFLDSAARPGVPARRPDARLRAGARALGAAFQKINFLRDLGADYGDLGRSYFPGVTPETLDQPAVDAILAEIAADVATARAALPGLPRRARWAVASTLGLYERLTAELAATPPAELLTRRVRVSGPRKLAVVAQSIGRS</sequence>
<dbReference type="InterPro" id="IPR002060">
    <property type="entry name" value="Squ/phyt_synthse"/>
</dbReference>
<dbReference type="SFLD" id="SFLDG01018">
    <property type="entry name" value="Squalene/Phytoene_Synthase_Lik"/>
    <property type="match status" value="1"/>
</dbReference>
<dbReference type="PANTHER" id="PTHR31480">
    <property type="entry name" value="BIFUNCTIONAL LYCOPENE CYCLASE/PHYTOENE SYNTHASE"/>
    <property type="match status" value="1"/>
</dbReference>
<reference evidence="3" key="1">
    <citation type="submission" date="2021-03" db="EMBL/GenBank/DDBJ databases">
        <title>Pengzhenrongella sicca gen. nov., sp. nov., a new member of suborder Micrococcineae isolated from High-Arctic tundra soil.</title>
        <authorList>
            <person name="Peng F."/>
        </authorList>
    </citation>
    <scope>NUCLEOTIDE SEQUENCE</scope>
    <source>
        <strain evidence="3">LRZ-2</strain>
    </source>
</reference>
<dbReference type="UniPathway" id="UPA00799"/>